<reference evidence="1" key="1">
    <citation type="submission" date="2019-10" db="EMBL/GenBank/DDBJ databases">
        <authorList>
            <consortium name="DOE Joint Genome Institute"/>
            <person name="Kuo A."/>
            <person name="Miyauchi S."/>
            <person name="Kiss E."/>
            <person name="Drula E."/>
            <person name="Kohler A."/>
            <person name="Sanchez-Garcia M."/>
            <person name="Andreopoulos B."/>
            <person name="Barry K.W."/>
            <person name="Bonito G."/>
            <person name="Buee M."/>
            <person name="Carver A."/>
            <person name="Chen C."/>
            <person name="Cichocki N."/>
            <person name="Clum A."/>
            <person name="Culley D."/>
            <person name="Crous P.W."/>
            <person name="Fauchery L."/>
            <person name="Girlanda M."/>
            <person name="Hayes R."/>
            <person name="Keri Z."/>
            <person name="Labutti K."/>
            <person name="Lipzen A."/>
            <person name="Lombard V."/>
            <person name="Magnuson J."/>
            <person name="Maillard F."/>
            <person name="Morin E."/>
            <person name="Murat C."/>
            <person name="Nolan M."/>
            <person name="Ohm R."/>
            <person name="Pangilinan J."/>
            <person name="Pereira M."/>
            <person name="Perotto S."/>
            <person name="Peter M."/>
            <person name="Riley R."/>
            <person name="Sitrit Y."/>
            <person name="Stielow B."/>
            <person name="Szollosi G."/>
            <person name="Zifcakova L."/>
            <person name="Stursova M."/>
            <person name="Spatafora J.W."/>
            <person name="Tedersoo L."/>
            <person name="Vaario L.-M."/>
            <person name="Yamada A."/>
            <person name="Yan M."/>
            <person name="Wang P."/>
            <person name="Xu J."/>
            <person name="Bruns T."/>
            <person name="Baldrian P."/>
            <person name="Vilgalys R."/>
            <person name="Henrissat B."/>
            <person name="Grigoriev I.V."/>
            <person name="Hibbett D."/>
            <person name="Nagy L.G."/>
            <person name="Martin F.M."/>
        </authorList>
    </citation>
    <scope>NUCLEOTIDE SEQUENCE</scope>
    <source>
        <strain evidence="1">P2</strain>
    </source>
</reference>
<dbReference type="Proteomes" id="UP000886501">
    <property type="component" value="Unassembled WGS sequence"/>
</dbReference>
<keyword evidence="2" id="KW-1185">Reference proteome</keyword>
<evidence type="ECO:0000313" key="1">
    <source>
        <dbReference type="EMBL" id="KAF9652329.1"/>
    </source>
</evidence>
<proteinExistence type="predicted"/>
<gene>
    <name evidence="1" type="ORF">BDM02DRAFT_3109330</name>
</gene>
<name>A0ACB6ZS57_THEGA</name>
<sequence length="294" mass="32857">MVLKQVVKLNTGAEMPVLGFGTWQSSPGEVREAVKIALEAGYRHIDTATAYENEKEVGEGIKLSGVPREKIYLTTKLNPTDMRNPKAALEYSLKQLDTPYLDLWLLHWPAPMTKDYKPDKEIDWLDVYKEVEKIYRENPNKIKAIGVSNWSVSYLERLLKHATVVPAINQIELHPSCPQTELVKFSLSKGIAVTAYSPLGSTGTPLAKNEVVKKVAERKGVSPHTVLISLWANKDQISVLSKSVTPERIRANTKLVDLSDEEVDELLAINKTNHFRCCPPGWTGYGSLGFPDCE</sequence>
<protein>
    <submittedName>
        <fullName evidence="1">Aldo/keto reductase</fullName>
    </submittedName>
</protein>
<organism evidence="1 2">
    <name type="scientific">Thelephora ganbajun</name>
    <name type="common">Ganba fungus</name>
    <dbReference type="NCBI Taxonomy" id="370292"/>
    <lineage>
        <taxon>Eukaryota</taxon>
        <taxon>Fungi</taxon>
        <taxon>Dikarya</taxon>
        <taxon>Basidiomycota</taxon>
        <taxon>Agaricomycotina</taxon>
        <taxon>Agaricomycetes</taxon>
        <taxon>Thelephorales</taxon>
        <taxon>Thelephoraceae</taxon>
        <taxon>Thelephora</taxon>
    </lineage>
</organism>
<reference evidence="1" key="2">
    <citation type="journal article" date="2020" name="Nat. Commun.">
        <title>Large-scale genome sequencing of mycorrhizal fungi provides insights into the early evolution of symbiotic traits.</title>
        <authorList>
            <person name="Miyauchi S."/>
            <person name="Kiss E."/>
            <person name="Kuo A."/>
            <person name="Drula E."/>
            <person name="Kohler A."/>
            <person name="Sanchez-Garcia M."/>
            <person name="Morin E."/>
            <person name="Andreopoulos B."/>
            <person name="Barry K.W."/>
            <person name="Bonito G."/>
            <person name="Buee M."/>
            <person name="Carver A."/>
            <person name="Chen C."/>
            <person name="Cichocki N."/>
            <person name="Clum A."/>
            <person name="Culley D."/>
            <person name="Crous P.W."/>
            <person name="Fauchery L."/>
            <person name="Girlanda M."/>
            <person name="Hayes R.D."/>
            <person name="Keri Z."/>
            <person name="LaButti K."/>
            <person name="Lipzen A."/>
            <person name="Lombard V."/>
            <person name="Magnuson J."/>
            <person name="Maillard F."/>
            <person name="Murat C."/>
            <person name="Nolan M."/>
            <person name="Ohm R.A."/>
            <person name="Pangilinan J."/>
            <person name="Pereira M.F."/>
            <person name="Perotto S."/>
            <person name="Peter M."/>
            <person name="Pfister S."/>
            <person name="Riley R."/>
            <person name="Sitrit Y."/>
            <person name="Stielow J.B."/>
            <person name="Szollosi G."/>
            <person name="Zifcakova L."/>
            <person name="Stursova M."/>
            <person name="Spatafora J.W."/>
            <person name="Tedersoo L."/>
            <person name="Vaario L.M."/>
            <person name="Yamada A."/>
            <person name="Yan M."/>
            <person name="Wang P."/>
            <person name="Xu J."/>
            <person name="Bruns T."/>
            <person name="Baldrian P."/>
            <person name="Vilgalys R."/>
            <person name="Dunand C."/>
            <person name="Henrissat B."/>
            <person name="Grigoriev I.V."/>
            <person name="Hibbett D."/>
            <person name="Nagy L.G."/>
            <person name="Martin F.M."/>
        </authorList>
    </citation>
    <scope>NUCLEOTIDE SEQUENCE</scope>
    <source>
        <strain evidence="1">P2</strain>
    </source>
</reference>
<accession>A0ACB6ZS57</accession>
<comment type="caution">
    <text evidence="1">The sequence shown here is derived from an EMBL/GenBank/DDBJ whole genome shotgun (WGS) entry which is preliminary data.</text>
</comment>
<evidence type="ECO:0000313" key="2">
    <source>
        <dbReference type="Proteomes" id="UP000886501"/>
    </source>
</evidence>
<dbReference type="EMBL" id="MU117969">
    <property type="protein sequence ID" value="KAF9652329.1"/>
    <property type="molecule type" value="Genomic_DNA"/>
</dbReference>